<dbReference type="Proteomes" id="UP000323521">
    <property type="component" value="Chromosome"/>
</dbReference>
<dbReference type="InterPro" id="IPR000477">
    <property type="entry name" value="RT_dom"/>
</dbReference>
<dbReference type="PROSITE" id="PS50878">
    <property type="entry name" value="RT_POL"/>
    <property type="match status" value="1"/>
</dbReference>
<gene>
    <name evidence="2" type="ORF">DCMF_14450</name>
</gene>
<dbReference type="PANTHER" id="PTHR34047:SF8">
    <property type="entry name" value="PROTEIN YKFC"/>
    <property type="match status" value="1"/>
</dbReference>
<accession>A0A3G1KTN4</accession>
<evidence type="ECO:0000313" key="3">
    <source>
        <dbReference type="Proteomes" id="UP000323521"/>
    </source>
</evidence>
<dbReference type="CDD" id="cd01651">
    <property type="entry name" value="RT_G2_intron"/>
    <property type="match status" value="1"/>
</dbReference>
<evidence type="ECO:0000259" key="1">
    <source>
        <dbReference type="PROSITE" id="PS50878"/>
    </source>
</evidence>
<feature type="domain" description="Reverse transcriptase" evidence="1">
    <location>
        <begin position="83"/>
        <end position="231"/>
    </location>
</feature>
<organism evidence="2 3">
    <name type="scientific">Formimonas warabiya</name>
    <dbReference type="NCBI Taxonomy" id="1761012"/>
    <lineage>
        <taxon>Bacteria</taxon>
        <taxon>Bacillati</taxon>
        <taxon>Bacillota</taxon>
        <taxon>Clostridia</taxon>
        <taxon>Eubacteriales</taxon>
        <taxon>Peptococcaceae</taxon>
        <taxon>Candidatus Formimonas</taxon>
    </lineage>
</organism>
<dbReference type="EMBL" id="CP017634">
    <property type="protein sequence ID" value="ATW25806.1"/>
    <property type="molecule type" value="Genomic_DNA"/>
</dbReference>
<sequence>MKRDNLYAIPTEQAHLNVRNLQRRLVKAAAAREGKRINQIMRLMLHSYSCKVVAIEQVTRINDGKKTSGIDGVTILSDKERAKAANRSYLKVEKKPVKRVYIPKKNGKKRPLGIPTIHERIQQKIFQLIMEPLYSVWGNKNSFGFRPGRCTRDCLELIWMCTVNTKKTRILIDGDIKGCFDNISHERLYELIKPYTTPTMRQQIWMSLKSGAVEKGVKLSTEAGTPQGGLC</sequence>
<name>A0A3G1KTN4_FORW1</name>
<dbReference type="SUPFAM" id="SSF56672">
    <property type="entry name" value="DNA/RNA polymerases"/>
    <property type="match status" value="1"/>
</dbReference>
<protein>
    <recommendedName>
        <fullName evidence="1">Reverse transcriptase domain-containing protein</fullName>
    </recommendedName>
</protein>
<dbReference type="InterPro" id="IPR025960">
    <property type="entry name" value="RVT_N"/>
</dbReference>
<dbReference type="AlphaFoldDB" id="A0A3G1KTN4"/>
<dbReference type="InterPro" id="IPR043502">
    <property type="entry name" value="DNA/RNA_pol_sf"/>
</dbReference>
<dbReference type="InterPro" id="IPR051083">
    <property type="entry name" value="GrpII_Intron_Splice-Mob/Def"/>
</dbReference>
<dbReference type="Pfam" id="PF13655">
    <property type="entry name" value="RVT_N"/>
    <property type="match status" value="1"/>
</dbReference>
<dbReference type="OrthoDB" id="9793236at2"/>
<dbReference type="RefSeq" id="WP_148135076.1">
    <property type="nucleotide sequence ID" value="NZ_CP017634.1"/>
</dbReference>
<proteinExistence type="predicted"/>
<dbReference type="Pfam" id="PF00078">
    <property type="entry name" value="RVT_1"/>
    <property type="match status" value="1"/>
</dbReference>
<dbReference type="KEGG" id="fwa:DCMF_14450"/>
<keyword evidence="3" id="KW-1185">Reference proteome</keyword>
<reference evidence="2 3" key="1">
    <citation type="submission" date="2016-10" db="EMBL/GenBank/DDBJ databases">
        <title>Complete Genome Sequence of Peptococcaceae strain DCMF.</title>
        <authorList>
            <person name="Edwards R.J."/>
            <person name="Holland S.I."/>
            <person name="Deshpande N.P."/>
            <person name="Wong Y.K."/>
            <person name="Ertan H."/>
            <person name="Manefield M."/>
            <person name="Russell T.L."/>
            <person name="Lee M.J."/>
        </authorList>
    </citation>
    <scope>NUCLEOTIDE SEQUENCE [LARGE SCALE GENOMIC DNA]</scope>
    <source>
        <strain evidence="2 3">DCMF</strain>
    </source>
</reference>
<evidence type="ECO:0000313" key="2">
    <source>
        <dbReference type="EMBL" id="ATW25806.1"/>
    </source>
</evidence>
<dbReference type="PANTHER" id="PTHR34047">
    <property type="entry name" value="NUCLEAR INTRON MATURASE 1, MITOCHONDRIAL-RELATED"/>
    <property type="match status" value="1"/>
</dbReference>